<keyword evidence="1 2" id="KW-0103">Bromodomain</keyword>
<dbReference type="AlphaFoldDB" id="D8LXF2"/>
<dbReference type="InterPro" id="IPR001487">
    <property type="entry name" value="Bromodomain"/>
</dbReference>
<accession>D8LXF2</accession>
<dbReference type="EMBL" id="FN668639">
    <property type="protein sequence ID" value="CBK20947.2"/>
    <property type="molecule type" value="Genomic_DNA"/>
</dbReference>
<sequence>MVEVWNFIHCYHDLLGVPNVSQVPLNKVSFFNLSIQSSKETTPYFANAIQILTKFLINEEIKKRTSIRKQMRVVGWVKTLFQYTLFSALCDNDNYVEYVRGFFNPSVHEIDETDDVWTRMKLVLIQIMRHPDCVYFLHPVDEVLCDVPDYRNIVKQPMDLETICQRVASGWYTDPIEESENKEEGEEAKRK</sequence>
<evidence type="ECO:0000259" key="3">
    <source>
        <dbReference type="PROSITE" id="PS50014"/>
    </source>
</evidence>
<dbReference type="Gene3D" id="1.20.920.10">
    <property type="entry name" value="Bromodomain-like"/>
    <property type="match status" value="1"/>
</dbReference>
<keyword evidence="5" id="KW-1185">Reference proteome</keyword>
<dbReference type="OrthoDB" id="21449at2759"/>
<dbReference type="Pfam" id="PF00439">
    <property type="entry name" value="Bromodomain"/>
    <property type="match status" value="1"/>
</dbReference>
<dbReference type="PROSITE" id="PS50014">
    <property type="entry name" value="BROMODOMAIN_2"/>
    <property type="match status" value="1"/>
</dbReference>
<dbReference type="InterPro" id="IPR036427">
    <property type="entry name" value="Bromodomain-like_sf"/>
</dbReference>
<dbReference type="Proteomes" id="UP000008312">
    <property type="component" value="Unassembled WGS sequence"/>
</dbReference>
<dbReference type="PANTHER" id="PTHR45926">
    <property type="entry name" value="OSJNBA0053K19.4 PROTEIN"/>
    <property type="match status" value="1"/>
</dbReference>
<feature type="domain" description="Bromo" evidence="3">
    <location>
        <begin position="128"/>
        <end position="178"/>
    </location>
</feature>
<name>D8LXF2_BLAHO</name>
<evidence type="ECO:0000256" key="1">
    <source>
        <dbReference type="ARBA" id="ARBA00023117"/>
    </source>
</evidence>
<evidence type="ECO:0000313" key="5">
    <source>
        <dbReference type="Proteomes" id="UP000008312"/>
    </source>
</evidence>
<reference evidence="4" key="1">
    <citation type="submission" date="2010-02" db="EMBL/GenBank/DDBJ databases">
        <title>Sequencing and annotation of the Blastocystis hominis genome.</title>
        <authorList>
            <person name="Wincker P."/>
        </authorList>
    </citation>
    <scope>NUCLEOTIDE SEQUENCE</scope>
    <source>
        <strain evidence="4">Singapore isolate B</strain>
    </source>
</reference>
<organism evidence="4">
    <name type="scientific">Blastocystis hominis</name>
    <dbReference type="NCBI Taxonomy" id="12968"/>
    <lineage>
        <taxon>Eukaryota</taxon>
        <taxon>Sar</taxon>
        <taxon>Stramenopiles</taxon>
        <taxon>Bigyra</taxon>
        <taxon>Opalozoa</taxon>
        <taxon>Opalinata</taxon>
        <taxon>Blastocystidae</taxon>
        <taxon>Blastocystis</taxon>
    </lineage>
</organism>
<dbReference type="GeneID" id="24923127"/>
<evidence type="ECO:0000313" key="4">
    <source>
        <dbReference type="EMBL" id="CBK20947.2"/>
    </source>
</evidence>
<dbReference type="InParanoid" id="D8LXF2"/>
<proteinExistence type="predicted"/>
<gene>
    <name evidence="4" type="ORF">GSBLH_T00007003001</name>
</gene>
<evidence type="ECO:0000256" key="2">
    <source>
        <dbReference type="PROSITE-ProRule" id="PRU00035"/>
    </source>
</evidence>
<dbReference type="RefSeq" id="XP_012894995.1">
    <property type="nucleotide sequence ID" value="XM_013039541.1"/>
</dbReference>
<protein>
    <recommendedName>
        <fullName evidence="3">Bromo domain-containing protein</fullName>
    </recommendedName>
</protein>
<dbReference type="SUPFAM" id="SSF47370">
    <property type="entry name" value="Bromodomain"/>
    <property type="match status" value="1"/>
</dbReference>